<feature type="region of interest" description="Disordered" evidence="1">
    <location>
        <begin position="1"/>
        <end position="48"/>
    </location>
</feature>
<feature type="region of interest" description="Disordered" evidence="1">
    <location>
        <begin position="62"/>
        <end position="87"/>
    </location>
</feature>
<proteinExistence type="predicted"/>
<sequence length="148" mass="15699">MAPLEASSASRLRGRAPEPTGESSSTAAQLSSTDPSTAASPSSCRRRRRLRDCISSRIASSDSFCSSELLPSHSSGATIQKLPKPNRNLLPYQEQWAREVGQVSHSACCQSRCCALRRGTSPGPLVFNGEWGLRGTAEGTGSATKHVP</sequence>
<feature type="compositionally biased region" description="Polar residues" evidence="1">
    <location>
        <begin position="21"/>
        <end position="30"/>
    </location>
</feature>
<dbReference type="AlphaFoldDB" id="A0A061RQQ9"/>
<reference evidence="2" key="1">
    <citation type="submission" date="2014-05" db="EMBL/GenBank/DDBJ databases">
        <title>The transcriptome of the halophilic microalga Tetraselmis sp. GSL018 isolated from the Great Salt Lake, Utah.</title>
        <authorList>
            <person name="Jinkerson R.E."/>
            <person name="D'Adamo S."/>
            <person name="Posewitz M.C."/>
        </authorList>
    </citation>
    <scope>NUCLEOTIDE SEQUENCE</scope>
    <source>
        <strain evidence="2">GSL018</strain>
    </source>
</reference>
<organism evidence="2">
    <name type="scientific">Tetraselmis sp. GSL018</name>
    <dbReference type="NCBI Taxonomy" id="582737"/>
    <lineage>
        <taxon>Eukaryota</taxon>
        <taxon>Viridiplantae</taxon>
        <taxon>Chlorophyta</taxon>
        <taxon>core chlorophytes</taxon>
        <taxon>Chlorodendrophyceae</taxon>
        <taxon>Chlorodendrales</taxon>
        <taxon>Chlorodendraceae</taxon>
        <taxon>Tetraselmis</taxon>
    </lineage>
</organism>
<gene>
    <name evidence="2" type="ORF">TSPGSL018_29921</name>
</gene>
<dbReference type="EMBL" id="GBEZ01012909">
    <property type="protein sequence ID" value="JAC73025.1"/>
    <property type="molecule type" value="Transcribed_RNA"/>
</dbReference>
<protein>
    <submittedName>
        <fullName evidence="2">Uncharacterized protein</fullName>
    </submittedName>
</protein>
<feature type="compositionally biased region" description="Low complexity" evidence="1">
    <location>
        <begin position="31"/>
        <end position="43"/>
    </location>
</feature>
<name>A0A061RQQ9_9CHLO</name>
<accession>A0A061RQQ9</accession>
<evidence type="ECO:0000256" key="1">
    <source>
        <dbReference type="SAM" id="MobiDB-lite"/>
    </source>
</evidence>
<evidence type="ECO:0000313" key="2">
    <source>
        <dbReference type="EMBL" id="JAC73025.1"/>
    </source>
</evidence>